<reference evidence="2" key="5">
    <citation type="submission" date="2024-05" db="EMBL/GenBank/DDBJ databases">
        <authorList>
            <person name="Sun Q."/>
            <person name="Sedlacek I."/>
        </authorList>
    </citation>
    <scope>NUCLEOTIDE SEQUENCE</scope>
    <source>
        <strain evidence="2">CCM 7403</strain>
    </source>
</reference>
<protein>
    <recommendedName>
        <fullName evidence="6">ATP-grasp domain-containing protein</fullName>
    </recommendedName>
</protein>
<evidence type="ECO:0000256" key="1">
    <source>
        <dbReference type="SAM" id="MobiDB-lite"/>
    </source>
</evidence>
<keyword evidence="5" id="KW-1185">Reference proteome</keyword>
<sequence length="158" mass="17011">MKIVLATCSAFPAGEPGHERLDAALTARGADVEWSVWDDPEVDWAAADLVAVRATWDYIERPEEFLAWARRVEGVTLLTHGSDVMAWNMDKAYLVALAEAGVVPVVPSRLLHGPDDLARARADWGDVVVKPRVGAGGVGWSWSSPRSPSTPSTSPTGH</sequence>
<feature type="compositionally biased region" description="Low complexity" evidence="1">
    <location>
        <begin position="140"/>
        <end position="158"/>
    </location>
</feature>
<dbReference type="Proteomes" id="UP000297025">
    <property type="component" value="Chromosome"/>
</dbReference>
<dbReference type="OrthoDB" id="3373978at2"/>
<gene>
    <name evidence="3" type="ORF">E2C04_14195</name>
    <name evidence="2" type="ORF">GCM10007231_22220</name>
</gene>
<reference evidence="3 4" key="1">
    <citation type="journal article" date="2008" name="Int. J. Syst. Evol. Microbiol.">
        <title>Nocardioides daphniae sp. nov., isolated from Daphnia cucullata (Crustacea: Cladocera).</title>
        <authorList>
            <person name="Toth E.M."/>
            <person name="Keki Z."/>
            <person name="Homonnay Z.G."/>
            <person name="Borsodi A.K."/>
            <person name="Marialigeti K."/>
            <person name="Schumann P."/>
        </authorList>
    </citation>
    <scope>NUCLEOTIDE SEQUENCE [LARGE SCALE GENOMIC DNA]</scope>
    <source>
        <strain evidence="3 4">JCM 16608</strain>
    </source>
</reference>
<dbReference type="KEGG" id="ndp:E2C04_14195"/>
<dbReference type="Proteomes" id="UP000630594">
    <property type="component" value="Unassembled WGS sequence"/>
</dbReference>
<dbReference type="AlphaFoldDB" id="A0A4P7UHB6"/>
<dbReference type="EMBL" id="BMCK01000003">
    <property type="protein sequence ID" value="GGD22691.1"/>
    <property type="molecule type" value="Genomic_DNA"/>
</dbReference>
<dbReference type="RefSeq" id="WP_135833087.1">
    <property type="nucleotide sequence ID" value="NZ_BMCK01000003.1"/>
</dbReference>
<organism evidence="3 4">
    <name type="scientific">Nocardioides daphniae</name>
    <dbReference type="NCBI Taxonomy" id="402297"/>
    <lineage>
        <taxon>Bacteria</taxon>
        <taxon>Bacillati</taxon>
        <taxon>Actinomycetota</taxon>
        <taxon>Actinomycetes</taxon>
        <taxon>Propionibacteriales</taxon>
        <taxon>Nocardioidaceae</taxon>
        <taxon>Nocardioides</taxon>
    </lineage>
</organism>
<reference evidence="3" key="4">
    <citation type="submission" date="2019-03" db="EMBL/GenBank/DDBJ databases">
        <authorList>
            <person name="Huang Y."/>
        </authorList>
    </citation>
    <scope>NUCLEOTIDE SEQUENCE</scope>
    <source>
        <strain evidence="3">JCM 16608</strain>
    </source>
</reference>
<dbReference type="SUPFAM" id="SSF56059">
    <property type="entry name" value="Glutathione synthetase ATP-binding domain-like"/>
    <property type="match status" value="1"/>
</dbReference>
<evidence type="ECO:0000313" key="2">
    <source>
        <dbReference type="EMBL" id="GGD22691.1"/>
    </source>
</evidence>
<evidence type="ECO:0000313" key="3">
    <source>
        <dbReference type="EMBL" id="QCC78049.1"/>
    </source>
</evidence>
<feature type="region of interest" description="Disordered" evidence="1">
    <location>
        <begin position="139"/>
        <end position="158"/>
    </location>
</feature>
<dbReference type="PANTHER" id="PTHR39217:SF1">
    <property type="entry name" value="GLUTATHIONE SYNTHETASE"/>
    <property type="match status" value="1"/>
</dbReference>
<evidence type="ECO:0000313" key="5">
    <source>
        <dbReference type="Proteomes" id="UP000630594"/>
    </source>
</evidence>
<evidence type="ECO:0000313" key="4">
    <source>
        <dbReference type="Proteomes" id="UP000297025"/>
    </source>
</evidence>
<reference evidence="2" key="2">
    <citation type="journal article" date="2014" name="Int. J. Syst. Evol. Microbiol.">
        <title>Complete genome of a new Firmicutes species belonging to the dominant human colonic microbiota ('Ruminococcus bicirculans') reveals two chromosomes and a selective capacity to utilize plant glucans.</title>
        <authorList>
            <consortium name="NISC Comparative Sequencing Program"/>
            <person name="Wegmann U."/>
            <person name="Louis P."/>
            <person name="Goesmann A."/>
            <person name="Henrissat B."/>
            <person name="Duncan S.H."/>
            <person name="Flint H.J."/>
        </authorList>
    </citation>
    <scope>NUCLEOTIDE SEQUENCE</scope>
    <source>
        <strain evidence="2">CCM 7403</strain>
    </source>
</reference>
<dbReference type="PANTHER" id="PTHR39217">
    <property type="match status" value="1"/>
</dbReference>
<dbReference type="InterPro" id="IPR053191">
    <property type="entry name" value="DcsG_Biosynth_Enzyme"/>
</dbReference>
<dbReference type="EMBL" id="CP038462">
    <property type="protein sequence ID" value="QCC78049.1"/>
    <property type="molecule type" value="Genomic_DNA"/>
</dbReference>
<evidence type="ECO:0008006" key="6">
    <source>
        <dbReference type="Google" id="ProtNLM"/>
    </source>
</evidence>
<proteinExistence type="predicted"/>
<accession>A0A4P7UHB6</accession>
<reference evidence="5" key="3">
    <citation type="journal article" date="2019" name="Int. J. Syst. Evol. Microbiol.">
        <title>The Global Catalogue of Microorganisms (GCM) 10K type strain sequencing project: providing services to taxonomists for standard genome sequencing and annotation.</title>
        <authorList>
            <consortium name="The Broad Institute Genomics Platform"/>
            <consortium name="The Broad Institute Genome Sequencing Center for Infectious Disease"/>
            <person name="Wu L."/>
            <person name="Ma J."/>
        </authorList>
    </citation>
    <scope>NUCLEOTIDE SEQUENCE [LARGE SCALE GENOMIC DNA]</scope>
    <source>
        <strain evidence="5">CCM 7403</strain>
    </source>
</reference>
<name>A0A4P7UHB6_9ACTN</name>